<gene>
    <name evidence="3" type="ORF">AVDCRST_MAG28-3086</name>
</gene>
<dbReference type="NCBIfam" id="NF047864">
    <property type="entry name" value="CBU_0592_membra"/>
    <property type="match status" value="1"/>
</dbReference>
<sequence>MVQLVSVVGALLILGAFVANLGHWMGTSSIWYSLLNLVGSGILTVVAIIDQQIGFILLEGVWALVSMWGVITVFRSGGATGPDH</sequence>
<dbReference type="AlphaFoldDB" id="A0A6J4R1G0"/>
<evidence type="ECO:0000256" key="1">
    <source>
        <dbReference type="SAM" id="Phobius"/>
    </source>
</evidence>
<keyword evidence="1" id="KW-0472">Membrane</keyword>
<reference evidence="3" key="1">
    <citation type="submission" date="2020-02" db="EMBL/GenBank/DDBJ databases">
        <authorList>
            <person name="Meier V. D."/>
        </authorList>
    </citation>
    <scope>NUCLEOTIDE SEQUENCE</scope>
    <source>
        <strain evidence="3">AVDCRST_MAG28</strain>
    </source>
</reference>
<evidence type="ECO:0000313" key="3">
    <source>
        <dbReference type="EMBL" id="CAA9459917.1"/>
    </source>
</evidence>
<proteinExistence type="predicted"/>
<dbReference type="Pfam" id="PF26604">
    <property type="entry name" value="CBU_0592"/>
    <property type="match status" value="1"/>
</dbReference>
<dbReference type="EMBL" id="CADCVE010000074">
    <property type="protein sequence ID" value="CAA9459917.1"/>
    <property type="molecule type" value="Genomic_DNA"/>
</dbReference>
<organism evidence="3">
    <name type="scientific">uncultured Rubrobacteraceae bacterium</name>
    <dbReference type="NCBI Taxonomy" id="349277"/>
    <lineage>
        <taxon>Bacteria</taxon>
        <taxon>Bacillati</taxon>
        <taxon>Actinomycetota</taxon>
        <taxon>Rubrobacteria</taxon>
        <taxon>Rubrobacterales</taxon>
        <taxon>Rubrobacteraceae</taxon>
        <taxon>environmental samples</taxon>
    </lineage>
</organism>
<accession>A0A6J4R1G0</accession>
<feature type="domain" description="CBU-0592-like" evidence="2">
    <location>
        <begin position="3"/>
        <end position="75"/>
    </location>
</feature>
<dbReference type="InterPro" id="IPR058058">
    <property type="entry name" value="CBU_0592-like"/>
</dbReference>
<feature type="transmembrane region" description="Helical" evidence="1">
    <location>
        <begin position="56"/>
        <end position="74"/>
    </location>
</feature>
<keyword evidence="1" id="KW-1133">Transmembrane helix</keyword>
<evidence type="ECO:0000259" key="2">
    <source>
        <dbReference type="Pfam" id="PF26604"/>
    </source>
</evidence>
<feature type="transmembrane region" description="Helical" evidence="1">
    <location>
        <begin position="29"/>
        <end position="49"/>
    </location>
</feature>
<keyword evidence="1" id="KW-0812">Transmembrane</keyword>
<protein>
    <recommendedName>
        <fullName evidence="2">CBU-0592-like domain-containing protein</fullName>
    </recommendedName>
</protein>
<name>A0A6J4R1G0_9ACTN</name>